<proteinExistence type="predicted"/>
<organism evidence="1 2">
    <name type="scientific">Enterobacter sp. (strain 638)</name>
    <dbReference type="NCBI Taxonomy" id="399742"/>
    <lineage>
        <taxon>Bacteria</taxon>
        <taxon>Pseudomonadati</taxon>
        <taxon>Pseudomonadota</taxon>
        <taxon>Gammaproteobacteria</taxon>
        <taxon>Enterobacterales</taxon>
        <taxon>Enterobacteriaceae</taxon>
        <taxon>Enterobacter</taxon>
    </lineage>
</organism>
<name>A0A9J9GJP9_ENT38</name>
<keyword evidence="2" id="KW-1185">Reference proteome</keyword>
<evidence type="ECO:0000313" key="1">
    <source>
        <dbReference type="EMBL" id="ABP62807.1"/>
    </source>
</evidence>
<reference evidence="2" key="1">
    <citation type="journal article" date="2010" name="PLoS Genet.">
        <title>Genome sequence of the plant growth promoting endophytic bacterium Enterobacter sp. 638.</title>
        <authorList>
            <person name="Taghavi S."/>
            <person name="van der Lelie D."/>
            <person name="Hoffman A."/>
            <person name="Zhang Y.B."/>
            <person name="Walla M.D."/>
            <person name="Vangronsveld J."/>
            <person name="Newman L."/>
            <person name="Monchy S."/>
        </authorList>
    </citation>
    <scope>NUCLEOTIDE SEQUENCE [LARGE SCALE GENOMIC DNA]</scope>
    <source>
        <strain evidence="2">638</strain>
    </source>
</reference>
<evidence type="ECO:0000313" key="2">
    <source>
        <dbReference type="Proteomes" id="UP000000230"/>
    </source>
</evidence>
<accession>A0A9J9GJP9</accession>
<sequence>MAKGSRMDVHVRSHSSYLTYSIKDLVSEIDIGLIGNTQHLLVIDFSSERNYFSMIELISERAEWLAKPETKVIIIGDRDVYGGVEQKSIIYIRLNASLEEWRKKLKAALQAPALNVSRLITMAGRANYEALTSSEKDVIACIRTNMCMGNIIARQGITTKTYYARIYSIKRKLSLRSAREVYLNIEKIYNKIKQISDQSKG</sequence>
<gene>
    <name evidence="1" type="ordered locus">Ent638_4202</name>
</gene>
<dbReference type="Proteomes" id="UP000000230">
    <property type="component" value="Plasmid pENTE01"/>
</dbReference>
<protein>
    <submittedName>
        <fullName evidence="1">Uncharacterized protein</fullName>
    </submittedName>
</protein>
<dbReference type="Gene3D" id="3.40.50.2300">
    <property type="match status" value="1"/>
</dbReference>
<dbReference type="InterPro" id="IPR016032">
    <property type="entry name" value="Sig_transdc_resp-reg_C-effctor"/>
</dbReference>
<dbReference type="SUPFAM" id="SSF46894">
    <property type="entry name" value="C-terminal effector domain of the bipartite response regulators"/>
    <property type="match status" value="1"/>
</dbReference>
<keyword evidence="1" id="KW-0614">Plasmid</keyword>
<dbReference type="EMBL" id="CP000654">
    <property type="protein sequence ID" value="ABP62807.1"/>
    <property type="molecule type" value="Genomic_DNA"/>
</dbReference>
<dbReference type="AlphaFoldDB" id="A0A9J9GJP9"/>
<dbReference type="GO" id="GO:0006355">
    <property type="term" value="P:regulation of DNA-templated transcription"/>
    <property type="evidence" value="ECO:0007669"/>
    <property type="project" value="InterPro"/>
</dbReference>
<dbReference type="GO" id="GO:0003677">
    <property type="term" value="F:DNA binding"/>
    <property type="evidence" value="ECO:0007669"/>
    <property type="project" value="InterPro"/>
</dbReference>
<dbReference type="KEGG" id="ent:Ent638_4202"/>
<geneLocation type="plasmid" evidence="1 2">
    <name>pENTE01</name>
</geneLocation>